<organism evidence="4 5">
    <name type="scientific">Hydrogenobacter hydrogenophilus</name>
    <dbReference type="NCBI Taxonomy" id="35835"/>
    <lineage>
        <taxon>Bacteria</taxon>
        <taxon>Pseudomonadati</taxon>
        <taxon>Aquificota</taxon>
        <taxon>Aquificia</taxon>
        <taxon>Aquificales</taxon>
        <taxon>Aquificaceae</taxon>
        <taxon>Hydrogenobacter</taxon>
    </lineage>
</organism>
<keyword evidence="1" id="KW-0175">Coiled coil</keyword>
<dbReference type="RefSeq" id="WP_096603492.1">
    <property type="nucleotide sequence ID" value="NZ_OBEN01000016.1"/>
</dbReference>
<dbReference type="InterPro" id="IPR003346">
    <property type="entry name" value="Transposase_20"/>
</dbReference>
<dbReference type="GO" id="GO:0006313">
    <property type="term" value="P:DNA transposition"/>
    <property type="evidence" value="ECO:0007669"/>
    <property type="project" value="InterPro"/>
</dbReference>
<dbReference type="Pfam" id="PF01548">
    <property type="entry name" value="DEDD_Tnp_IS110"/>
    <property type="match status" value="1"/>
</dbReference>
<evidence type="ECO:0000259" key="3">
    <source>
        <dbReference type="Pfam" id="PF02371"/>
    </source>
</evidence>
<feature type="domain" description="Transposase IS116/IS110/IS902 C-terminal" evidence="3">
    <location>
        <begin position="240"/>
        <end position="311"/>
    </location>
</feature>
<dbReference type="InterPro" id="IPR047650">
    <property type="entry name" value="Transpos_IS110"/>
</dbReference>
<reference evidence="5" key="1">
    <citation type="submission" date="2017-09" db="EMBL/GenBank/DDBJ databases">
        <authorList>
            <person name="Varghese N."/>
            <person name="Submissions S."/>
        </authorList>
    </citation>
    <scope>NUCLEOTIDE SEQUENCE [LARGE SCALE GENOMIC DNA]</scope>
    <source>
        <strain evidence="5">DSM 2913</strain>
    </source>
</reference>
<protein>
    <submittedName>
        <fullName evidence="4">Transposase</fullName>
    </submittedName>
</protein>
<feature type="domain" description="Transposase IS110-like N-terminal" evidence="2">
    <location>
        <begin position="6"/>
        <end position="161"/>
    </location>
</feature>
<dbReference type="PANTHER" id="PTHR33055">
    <property type="entry name" value="TRANSPOSASE FOR INSERTION SEQUENCE ELEMENT IS1111A"/>
    <property type="match status" value="1"/>
</dbReference>
<dbReference type="EMBL" id="OBEN01000016">
    <property type="protein sequence ID" value="SNZ16827.1"/>
    <property type="molecule type" value="Genomic_DNA"/>
</dbReference>
<dbReference type="GO" id="GO:0003677">
    <property type="term" value="F:DNA binding"/>
    <property type="evidence" value="ECO:0007669"/>
    <property type="project" value="InterPro"/>
</dbReference>
<dbReference type="InterPro" id="IPR002525">
    <property type="entry name" value="Transp_IS110-like_N"/>
</dbReference>
<evidence type="ECO:0000259" key="2">
    <source>
        <dbReference type="Pfam" id="PF01548"/>
    </source>
</evidence>
<dbReference type="PANTHER" id="PTHR33055:SF13">
    <property type="entry name" value="TRANSPOSASE"/>
    <property type="match status" value="1"/>
</dbReference>
<dbReference type="OrthoDB" id="964423at2"/>
<evidence type="ECO:0000313" key="5">
    <source>
        <dbReference type="Proteomes" id="UP000218627"/>
    </source>
</evidence>
<feature type="coiled-coil region" evidence="1">
    <location>
        <begin position="196"/>
        <end position="223"/>
    </location>
</feature>
<proteinExistence type="predicted"/>
<evidence type="ECO:0000256" key="1">
    <source>
        <dbReference type="SAM" id="Coils"/>
    </source>
</evidence>
<name>A0A285P6F0_9AQUI</name>
<keyword evidence="5" id="KW-1185">Reference proteome</keyword>
<accession>A0A285P6F0</accession>
<evidence type="ECO:0000313" key="4">
    <source>
        <dbReference type="EMBL" id="SNZ16827.1"/>
    </source>
</evidence>
<dbReference type="Proteomes" id="UP000218627">
    <property type="component" value="Unassembled WGS sequence"/>
</dbReference>
<dbReference type="NCBIfam" id="NF033542">
    <property type="entry name" value="transpos_IS110"/>
    <property type="match status" value="1"/>
</dbReference>
<gene>
    <name evidence="4" type="ORF">SAMN06265353_1716</name>
</gene>
<dbReference type="GO" id="GO:0004803">
    <property type="term" value="F:transposase activity"/>
    <property type="evidence" value="ECO:0007669"/>
    <property type="project" value="InterPro"/>
</dbReference>
<sequence length="367" mass="43698">METLHVGVDVSKEKFNYAILRNGNKLKEDQQKIDYTGMHWIRGDIEVLRRQGEIVNIYIEQTGIYAIPLIKFFLESGYRVFLVDGGRFNQWIKLKGGKKTDKKDAENLALYGIAGLPTREIELKDLVIFELKQLITHRERLLKEINGTMNYLRQLVETEYPSLRYQPKTKLWRIVKNRQEQEYSTMMGFKALKWIIKEQRDKLLYLEEMLKDVEEAIEEFLKKYFKEDAEVLRSFGFRKTAGYLIATYGDITRFKNVKKFKKYMGLANAPAQSGKSEKERRTYNNKHIRKILYMYVVQNLRHENEVKRYYEKLIERGVKKKKKAIMKTASKVLEWIYYALKNKTLYDLSWLECLEEANNETQQKDIG</sequence>
<dbReference type="Pfam" id="PF02371">
    <property type="entry name" value="Transposase_20"/>
    <property type="match status" value="1"/>
</dbReference>
<dbReference type="AlphaFoldDB" id="A0A285P6F0"/>